<keyword evidence="3" id="KW-1185">Reference proteome</keyword>
<feature type="domain" description="DUF695" evidence="1">
    <location>
        <begin position="5"/>
        <end position="136"/>
    </location>
</feature>
<comment type="caution">
    <text evidence="2">The sequence shown here is derived from an EMBL/GenBank/DDBJ whole genome shotgun (WGS) entry which is preliminary data.</text>
</comment>
<evidence type="ECO:0000313" key="3">
    <source>
        <dbReference type="Proteomes" id="UP001147830"/>
    </source>
</evidence>
<name>A0A9X2WG58_9GAMM</name>
<proteinExistence type="predicted"/>
<dbReference type="AlphaFoldDB" id="A0A9X2WG58"/>
<organism evidence="2 3">
    <name type="scientific">Thalassolituus pacificus</name>
    <dbReference type="NCBI Taxonomy" id="2975440"/>
    <lineage>
        <taxon>Bacteria</taxon>
        <taxon>Pseudomonadati</taxon>
        <taxon>Pseudomonadota</taxon>
        <taxon>Gammaproteobacteria</taxon>
        <taxon>Oceanospirillales</taxon>
        <taxon>Oceanospirillaceae</taxon>
        <taxon>Thalassolituus</taxon>
    </lineage>
</organism>
<protein>
    <submittedName>
        <fullName evidence="2">DUF695 domain-containing protein</fullName>
    </submittedName>
</protein>
<sequence length="145" mass="16312">MLANNRWVRAGGSLNDKPISIQYREDWELARESESYPLCVQIAWNAGSVDDSTGFPSLGEQGKILTFGEHLQNKLEPGENALVAMVITHAGVCQWIIYCKDMELLKEGLDRIPTAEGLYPIEVVADEDPQWQTFTQVYQAILQEV</sequence>
<reference evidence="2" key="1">
    <citation type="journal article" date="2022" name="Front. Microbiol.">
        <title>Genome-based taxonomic rearrangement of Oceanobacter-related bacteria including the description of Thalassolituus hydrocarbonoclasticus sp. nov. and Thalassolituus pacificus sp. nov. and emended description of the genus Thalassolituus.</title>
        <authorList>
            <person name="Dong C."/>
            <person name="Wei L."/>
            <person name="Wang J."/>
            <person name="Lai Q."/>
            <person name="Huang Z."/>
            <person name="Shao Z."/>
        </authorList>
    </citation>
    <scope>NUCLEOTIDE SEQUENCE</scope>
    <source>
        <strain evidence="2">59MF3M-4</strain>
    </source>
</reference>
<evidence type="ECO:0000259" key="1">
    <source>
        <dbReference type="Pfam" id="PF05117"/>
    </source>
</evidence>
<dbReference type="RefSeq" id="WP_260976354.1">
    <property type="nucleotide sequence ID" value="NZ_JAOANI010000019.1"/>
</dbReference>
<gene>
    <name evidence="2" type="ORF">NYR02_10665</name>
</gene>
<dbReference type="EMBL" id="JAOANI010000019">
    <property type="protein sequence ID" value="MCT7359485.1"/>
    <property type="molecule type" value="Genomic_DNA"/>
</dbReference>
<reference evidence="2" key="2">
    <citation type="submission" date="2022-08" db="EMBL/GenBank/DDBJ databases">
        <authorList>
            <person name="Dong C."/>
        </authorList>
    </citation>
    <scope>NUCLEOTIDE SEQUENCE</scope>
    <source>
        <strain evidence="2">59MF3M-4</strain>
    </source>
</reference>
<dbReference type="InterPro" id="IPR016097">
    <property type="entry name" value="DUF695"/>
</dbReference>
<dbReference type="Pfam" id="PF05117">
    <property type="entry name" value="DUF695"/>
    <property type="match status" value="1"/>
</dbReference>
<accession>A0A9X2WG58</accession>
<evidence type="ECO:0000313" key="2">
    <source>
        <dbReference type="EMBL" id="MCT7359485.1"/>
    </source>
</evidence>
<dbReference type="Proteomes" id="UP001147830">
    <property type="component" value="Unassembled WGS sequence"/>
</dbReference>